<evidence type="ECO:0000256" key="4">
    <source>
        <dbReference type="ARBA" id="ARBA00023163"/>
    </source>
</evidence>
<accession>A0A645EFK4</accession>
<sequence>MNIKTLEYFIKLAETLNFTKAANECFIVQTAMSRQISSLEEELGVILFKRDTRSVELTDVGKEFYWHALKMVADHAHALERINLVSQNHASSLRIGIGPYEQALLQPILKRFVSENPNTLILIEQYNYERLARYFQEGHYDMMVCINHCADRVRDSETKVVYNGPWGIICSTDNPLHRKEEIADSDLKDQTLINMSEYNINEYKADMTKRFATSKFIYVNSISGKLLLVGSNLGVAWIPEFISNQLPPDIKYFRMKSQVSRYFVCAYQPDRLTNPALEQLIQLM</sequence>
<dbReference type="InterPro" id="IPR036390">
    <property type="entry name" value="WH_DNA-bd_sf"/>
</dbReference>
<evidence type="ECO:0000259" key="5">
    <source>
        <dbReference type="PROSITE" id="PS50931"/>
    </source>
</evidence>
<dbReference type="PROSITE" id="PS50931">
    <property type="entry name" value="HTH_LYSR"/>
    <property type="match status" value="1"/>
</dbReference>
<protein>
    <submittedName>
        <fullName evidence="6">HTH-type transcriptional regulator GltC</fullName>
    </submittedName>
</protein>
<organism evidence="6">
    <name type="scientific">bioreactor metagenome</name>
    <dbReference type="NCBI Taxonomy" id="1076179"/>
    <lineage>
        <taxon>unclassified sequences</taxon>
        <taxon>metagenomes</taxon>
        <taxon>ecological metagenomes</taxon>
    </lineage>
</organism>
<evidence type="ECO:0000313" key="6">
    <source>
        <dbReference type="EMBL" id="MPN00130.1"/>
    </source>
</evidence>
<reference evidence="6" key="1">
    <citation type="submission" date="2019-08" db="EMBL/GenBank/DDBJ databases">
        <authorList>
            <person name="Kucharzyk K."/>
            <person name="Murdoch R.W."/>
            <person name="Higgins S."/>
            <person name="Loffler F."/>
        </authorList>
    </citation>
    <scope>NUCLEOTIDE SEQUENCE</scope>
</reference>
<dbReference type="Pfam" id="PF00126">
    <property type="entry name" value="HTH_1"/>
    <property type="match status" value="1"/>
</dbReference>
<dbReference type="GO" id="GO:0003677">
    <property type="term" value="F:DNA binding"/>
    <property type="evidence" value="ECO:0007669"/>
    <property type="project" value="UniProtKB-KW"/>
</dbReference>
<dbReference type="Gene3D" id="1.10.10.10">
    <property type="entry name" value="Winged helix-like DNA-binding domain superfamily/Winged helix DNA-binding domain"/>
    <property type="match status" value="1"/>
</dbReference>
<evidence type="ECO:0000256" key="3">
    <source>
        <dbReference type="ARBA" id="ARBA00023125"/>
    </source>
</evidence>
<dbReference type="Gene3D" id="3.40.190.290">
    <property type="match status" value="1"/>
</dbReference>
<keyword evidence="3" id="KW-0238">DNA-binding</keyword>
<dbReference type="InterPro" id="IPR000847">
    <property type="entry name" value="LysR_HTH_N"/>
</dbReference>
<dbReference type="SUPFAM" id="SSF53850">
    <property type="entry name" value="Periplasmic binding protein-like II"/>
    <property type="match status" value="1"/>
</dbReference>
<dbReference type="PANTHER" id="PTHR30346">
    <property type="entry name" value="TRANSCRIPTIONAL DUAL REGULATOR HCAR-RELATED"/>
    <property type="match status" value="1"/>
</dbReference>
<comment type="caution">
    <text evidence="6">The sequence shown here is derived from an EMBL/GenBank/DDBJ whole genome shotgun (WGS) entry which is preliminary data.</text>
</comment>
<evidence type="ECO:0000256" key="1">
    <source>
        <dbReference type="ARBA" id="ARBA00009437"/>
    </source>
</evidence>
<feature type="domain" description="HTH lysR-type" evidence="5">
    <location>
        <begin position="1"/>
        <end position="58"/>
    </location>
</feature>
<comment type="similarity">
    <text evidence="1">Belongs to the LysR transcriptional regulatory family.</text>
</comment>
<dbReference type="EMBL" id="VSSQ01046172">
    <property type="protein sequence ID" value="MPN00130.1"/>
    <property type="molecule type" value="Genomic_DNA"/>
</dbReference>
<gene>
    <name evidence="6" type="primary">gltC_23</name>
    <name evidence="6" type="ORF">SDC9_147324</name>
</gene>
<name>A0A645EFK4_9ZZZZ</name>
<evidence type="ECO:0000256" key="2">
    <source>
        <dbReference type="ARBA" id="ARBA00023015"/>
    </source>
</evidence>
<dbReference type="InterPro" id="IPR036388">
    <property type="entry name" value="WH-like_DNA-bd_sf"/>
</dbReference>
<dbReference type="CDD" id="cd05466">
    <property type="entry name" value="PBP2_LTTR_substrate"/>
    <property type="match status" value="1"/>
</dbReference>
<dbReference type="Pfam" id="PF03466">
    <property type="entry name" value="LysR_substrate"/>
    <property type="match status" value="1"/>
</dbReference>
<dbReference type="AlphaFoldDB" id="A0A645EFK4"/>
<dbReference type="GO" id="GO:0003700">
    <property type="term" value="F:DNA-binding transcription factor activity"/>
    <property type="evidence" value="ECO:0007669"/>
    <property type="project" value="InterPro"/>
</dbReference>
<dbReference type="GO" id="GO:0032993">
    <property type="term" value="C:protein-DNA complex"/>
    <property type="evidence" value="ECO:0007669"/>
    <property type="project" value="TreeGrafter"/>
</dbReference>
<dbReference type="PANTHER" id="PTHR30346:SF28">
    <property type="entry name" value="HTH-TYPE TRANSCRIPTIONAL REGULATOR CYNR"/>
    <property type="match status" value="1"/>
</dbReference>
<dbReference type="InterPro" id="IPR005119">
    <property type="entry name" value="LysR_subst-bd"/>
</dbReference>
<proteinExistence type="inferred from homology"/>
<dbReference type="FunFam" id="1.10.10.10:FF:000001">
    <property type="entry name" value="LysR family transcriptional regulator"/>
    <property type="match status" value="1"/>
</dbReference>
<dbReference type="PRINTS" id="PR00039">
    <property type="entry name" value="HTHLYSR"/>
</dbReference>
<dbReference type="SUPFAM" id="SSF46785">
    <property type="entry name" value="Winged helix' DNA-binding domain"/>
    <property type="match status" value="1"/>
</dbReference>
<keyword evidence="4" id="KW-0804">Transcription</keyword>
<keyword evidence="2" id="KW-0805">Transcription regulation</keyword>